<gene>
    <name evidence="2" type="ORF">DWX04_21165</name>
</gene>
<proteinExistence type="predicted"/>
<keyword evidence="1" id="KW-1133">Transmembrane helix</keyword>
<dbReference type="AlphaFoldDB" id="A0A412Q955"/>
<dbReference type="Proteomes" id="UP000283833">
    <property type="component" value="Unassembled WGS sequence"/>
</dbReference>
<accession>A0A412Q955</accession>
<dbReference type="EMBL" id="QRXI01000046">
    <property type="protein sequence ID" value="RGT86537.1"/>
    <property type="molecule type" value="Genomic_DNA"/>
</dbReference>
<evidence type="ECO:0000313" key="3">
    <source>
        <dbReference type="Proteomes" id="UP000283833"/>
    </source>
</evidence>
<organism evidence="2 3">
    <name type="scientific">Phocaeicola vulgatus</name>
    <name type="common">Bacteroides vulgatus</name>
    <dbReference type="NCBI Taxonomy" id="821"/>
    <lineage>
        <taxon>Bacteria</taxon>
        <taxon>Pseudomonadati</taxon>
        <taxon>Bacteroidota</taxon>
        <taxon>Bacteroidia</taxon>
        <taxon>Bacteroidales</taxon>
        <taxon>Bacteroidaceae</taxon>
        <taxon>Phocaeicola</taxon>
    </lineage>
</organism>
<comment type="caution">
    <text evidence="2">The sequence shown here is derived from an EMBL/GenBank/DDBJ whole genome shotgun (WGS) entry which is preliminary data.</text>
</comment>
<keyword evidence="1" id="KW-0472">Membrane</keyword>
<evidence type="ECO:0000313" key="2">
    <source>
        <dbReference type="EMBL" id="RGT86537.1"/>
    </source>
</evidence>
<keyword evidence="1" id="KW-0812">Transmembrane</keyword>
<evidence type="ECO:0000256" key="1">
    <source>
        <dbReference type="SAM" id="Phobius"/>
    </source>
</evidence>
<feature type="transmembrane region" description="Helical" evidence="1">
    <location>
        <begin position="27"/>
        <end position="43"/>
    </location>
</feature>
<name>A0A412Q955_PHOVU</name>
<protein>
    <submittedName>
        <fullName evidence="2">Uncharacterized protein</fullName>
    </submittedName>
</protein>
<sequence>MTNCHILRKVVILQSHLIRGEKEKQQLFYFWYTLSKMFFWAYIKKKHVLLYCFTKLFYYLYKK</sequence>
<reference evidence="2 3" key="1">
    <citation type="submission" date="2018-08" db="EMBL/GenBank/DDBJ databases">
        <title>A genome reference for cultivated species of the human gut microbiota.</title>
        <authorList>
            <person name="Zou Y."/>
            <person name="Xue W."/>
            <person name="Luo G."/>
        </authorList>
    </citation>
    <scope>NUCLEOTIDE SEQUENCE [LARGE SCALE GENOMIC DNA]</scope>
    <source>
        <strain evidence="2 3">AF18-14</strain>
    </source>
</reference>